<dbReference type="EMBL" id="JARBHB010000006">
    <property type="protein sequence ID" value="KAJ8881495.1"/>
    <property type="molecule type" value="Genomic_DNA"/>
</dbReference>
<dbReference type="InterPro" id="IPR050951">
    <property type="entry name" value="Retrovirus_Pol_polyprotein"/>
</dbReference>
<sequence length="461" mass="52686">MRYSTPPVLALHDFNKIFILQVDASSVAIGGVLLQDMGQDPQPIAFASRLLNSSEQHLSTHEKEAYTDNQALTWLYSHPKQVGKIGRWVAKFNNYHFKIGHIKGKDNVIADYLSIMYDEGQYDLLVEPEPRGGEGKNVLEKCNVVIKTMPEMFLDFKEWQKEDEECGKLKDVISLGTSPNHVIDKELIYYVDRFKSKKVSVPKKARNLVLKYFHDIMRGANMGRTKSKALIKREFFSPSMSTKIDKSVKECENCQMAKQPQNIKVGLHTVQFPSRPPLLIVNGKHMGDPNKIDLDNANYFNSKVIKYMCLCWGVTHINTSPYHPCPNLVALRIFHNADQRRSDSNLPEMNKALNSVPHSSTGFSPTREKKICINLEKDRKSVEQQYNKDRLENPFRLTDLVVCWYFAKSKKAEHFPTMLIRFLVPVTVSLGDRDNNITFKKGTHKTDQVVLPPTNGNDDTP</sequence>
<dbReference type="Gene3D" id="3.30.420.10">
    <property type="entry name" value="Ribonuclease H-like superfamily/Ribonuclease H"/>
    <property type="match status" value="1"/>
</dbReference>
<evidence type="ECO:0000313" key="6">
    <source>
        <dbReference type="EMBL" id="KAJ8881495.1"/>
    </source>
</evidence>
<dbReference type="CDD" id="cd09274">
    <property type="entry name" value="RNase_HI_RT_Ty3"/>
    <property type="match status" value="1"/>
</dbReference>
<dbReference type="InterPro" id="IPR012337">
    <property type="entry name" value="RNaseH-like_sf"/>
</dbReference>
<feature type="domain" description="Integrase zinc-binding" evidence="5">
    <location>
        <begin position="201"/>
        <end position="259"/>
    </location>
</feature>
<evidence type="ECO:0000259" key="5">
    <source>
        <dbReference type="Pfam" id="PF17921"/>
    </source>
</evidence>
<dbReference type="Proteomes" id="UP001159363">
    <property type="component" value="Chromosome 5"/>
</dbReference>
<dbReference type="PANTHER" id="PTHR37984:SF5">
    <property type="entry name" value="PROTEIN NYNRIN-LIKE"/>
    <property type="match status" value="1"/>
</dbReference>
<feature type="domain" description="Reverse transcriptase/retrotransposon-derived protein RNase H-like" evidence="4">
    <location>
        <begin position="4"/>
        <end position="67"/>
    </location>
</feature>
<keyword evidence="2" id="KW-0511">Multifunctional enzyme</keyword>
<keyword evidence="7" id="KW-1185">Reference proteome</keyword>
<evidence type="ECO:0000256" key="2">
    <source>
        <dbReference type="ARBA" id="ARBA00023268"/>
    </source>
</evidence>
<dbReference type="Gene3D" id="3.10.20.370">
    <property type="match status" value="1"/>
</dbReference>
<dbReference type="InterPro" id="IPR043502">
    <property type="entry name" value="DNA/RNA_pol_sf"/>
</dbReference>
<name>A0ABQ9HB59_9NEOP</name>
<feature type="compositionally biased region" description="Polar residues" evidence="3">
    <location>
        <begin position="344"/>
        <end position="364"/>
    </location>
</feature>
<protein>
    <recommendedName>
        <fullName evidence="1">RNA-directed DNA polymerase</fullName>
        <ecNumber evidence="1">2.7.7.49</ecNumber>
    </recommendedName>
</protein>
<accession>A0ABQ9HB59</accession>
<dbReference type="EC" id="2.7.7.49" evidence="1"/>
<dbReference type="SUPFAM" id="SSF53098">
    <property type="entry name" value="Ribonuclease H-like"/>
    <property type="match status" value="1"/>
</dbReference>
<evidence type="ECO:0000259" key="4">
    <source>
        <dbReference type="Pfam" id="PF17919"/>
    </source>
</evidence>
<evidence type="ECO:0000313" key="7">
    <source>
        <dbReference type="Proteomes" id="UP001159363"/>
    </source>
</evidence>
<evidence type="ECO:0000256" key="1">
    <source>
        <dbReference type="ARBA" id="ARBA00012493"/>
    </source>
</evidence>
<dbReference type="Pfam" id="PF17921">
    <property type="entry name" value="Integrase_H2C2"/>
    <property type="match status" value="1"/>
</dbReference>
<gene>
    <name evidence="6" type="ORF">PR048_017976</name>
</gene>
<dbReference type="Pfam" id="PF17919">
    <property type="entry name" value="RT_RNaseH_2"/>
    <property type="match status" value="1"/>
</dbReference>
<feature type="region of interest" description="Disordered" evidence="3">
    <location>
        <begin position="439"/>
        <end position="461"/>
    </location>
</feature>
<reference evidence="6 7" key="1">
    <citation type="submission" date="2023-02" db="EMBL/GenBank/DDBJ databases">
        <title>LHISI_Scaffold_Assembly.</title>
        <authorList>
            <person name="Stuart O.P."/>
            <person name="Cleave R."/>
            <person name="Magrath M.J.L."/>
            <person name="Mikheyev A.S."/>
        </authorList>
    </citation>
    <scope>NUCLEOTIDE SEQUENCE [LARGE SCALE GENOMIC DNA]</scope>
    <source>
        <strain evidence="6">Daus_M_001</strain>
        <tissue evidence="6">Leg muscle</tissue>
    </source>
</reference>
<evidence type="ECO:0000256" key="3">
    <source>
        <dbReference type="SAM" id="MobiDB-lite"/>
    </source>
</evidence>
<dbReference type="InterPro" id="IPR041588">
    <property type="entry name" value="Integrase_H2C2"/>
</dbReference>
<organism evidence="6 7">
    <name type="scientific">Dryococelus australis</name>
    <dbReference type="NCBI Taxonomy" id="614101"/>
    <lineage>
        <taxon>Eukaryota</taxon>
        <taxon>Metazoa</taxon>
        <taxon>Ecdysozoa</taxon>
        <taxon>Arthropoda</taxon>
        <taxon>Hexapoda</taxon>
        <taxon>Insecta</taxon>
        <taxon>Pterygota</taxon>
        <taxon>Neoptera</taxon>
        <taxon>Polyneoptera</taxon>
        <taxon>Phasmatodea</taxon>
        <taxon>Verophasmatodea</taxon>
        <taxon>Anareolatae</taxon>
        <taxon>Phasmatidae</taxon>
        <taxon>Eurycanthinae</taxon>
        <taxon>Dryococelus</taxon>
    </lineage>
</organism>
<comment type="caution">
    <text evidence="6">The sequence shown here is derived from an EMBL/GenBank/DDBJ whole genome shotgun (WGS) entry which is preliminary data.</text>
</comment>
<dbReference type="SUPFAM" id="SSF56672">
    <property type="entry name" value="DNA/RNA polymerases"/>
    <property type="match status" value="1"/>
</dbReference>
<dbReference type="PANTHER" id="PTHR37984">
    <property type="entry name" value="PROTEIN CBG26694"/>
    <property type="match status" value="1"/>
</dbReference>
<feature type="region of interest" description="Disordered" evidence="3">
    <location>
        <begin position="344"/>
        <end position="365"/>
    </location>
</feature>
<dbReference type="Gene3D" id="1.10.340.70">
    <property type="match status" value="1"/>
</dbReference>
<proteinExistence type="predicted"/>
<dbReference type="InterPro" id="IPR036397">
    <property type="entry name" value="RNaseH_sf"/>
</dbReference>
<dbReference type="InterPro" id="IPR041577">
    <property type="entry name" value="RT_RNaseH_2"/>
</dbReference>